<evidence type="ECO:0000256" key="1">
    <source>
        <dbReference type="SAM" id="Phobius"/>
    </source>
</evidence>
<organism evidence="3 4">
    <name type="scientific">Nitrosomonas marina</name>
    <dbReference type="NCBI Taxonomy" id="917"/>
    <lineage>
        <taxon>Bacteria</taxon>
        <taxon>Pseudomonadati</taxon>
        <taxon>Pseudomonadota</taxon>
        <taxon>Betaproteobacteria</taxon>
        <taxon>Nitrosomonadales</taxon>
        <taxon>Nitrosomonadaceae</taxon>
        <taxon>Nitrosomonas</taxon>
    </lineage>
</organism>
<protein>
    <submittedName>
        <fullName evidence="3">Rhodanese-related sulfurtransferase</fullName>
    </submittedName>
</protein>
<keyword evidence="1" id="KW-1133">Transmembrane helix</keyword>
<dbReference type="PROSITE" id="PS50206">
    <property type="entry name" value="RHODANESE_3"/>
    <property type="match status" value="1"/>
</dbReference>
<evidence type="ECO:0000313" key="4">
    <source>
        <dbReference type="Proteomes" id="UP000199345"/>
    </source>
</evidence>
<dbReference type="OrthoDB" id="9789348at2"/>
<dbReference type="EMBL" id="FOIA01000006">
    <property type="protein sequence ID" value="SES88520.1"/>
    <property type="molecule type" value="Genomic_DNA"/>
</dbReference>
<reference evidence="4" key="1">
    <citation type="submission" date="2016-10" db="EMBL/GenBank/DDBJ databases">
        <authorList>
            <person name="Varghese N."/>
            <person name="Submissions S."/>
        </authorList>
    </citation>
    <scope>NUCLEOTIDE SEQUENCE [LARGE SCALE GENOMIC DNA]</scope>
    <source>
        <strain evidence="4">Nm71</strain>
    </source>
</reference>
<evidence type="ECO:0000313" key="3">
    <source>
        <dbReference type="EMBL" id="SES88520.1"/>
    </source>
</evidence>
<dbReference type="InterPro" id="IPR001763">
    <property type="entry name" value="Rhodanese-like_dom"/>
</dbReference>
<dbReference type="CDD" id="cd00158">
    <property type="entry name" value="RHOD"/>
    <property type="match status" value="1"/>
</dbReference>
<dbReference type="PANTHER" id="PTHR43031">
    <property type="entry name" value="FAD-DEPENDENT OXIDOREDUCTASE"/>
    <property type="match status" value="1"/>
</dbReference>
<dbReference type="InterPro" id="IPR050229">
    <property type="entry name" value="GlpE_sulfurtransferase"/>
</dbReference>
<dbReference type="RefSeq" id="WP_090656902.1">
    <property type="nucleotide sequence ID" value="NZ_FOIA01000006.1"/>
</dbReference>
<feature type="transmembrane region" description="Helical" evidence="1">
    <location>
        <begin position="6"/>
        <end position="30"/>
    </location>
</feature>
<feature type="domain" description="Rhodanese" evidence="2">
    <location>
        <begin position="59"/>
        <end position="143"/>
    </location>
</feature>
<name>A0A1I0A5N4_9PROT</name>
<accession>A0A1I0A5N4</accession>
<dbReference type="Proteomes" id="UP000199345">
    <property type="component" value="Unassembled WGS sequence"/>
</dbReference>
<dbReference type="Pfam" id="PF00581">
    <property type="entry name" value="Rhodanese"/>
    <property type="match status" value="1"/>
</dbReference>
<gene>
    <name evidence="3" type="ORF">SAMN05216326_10614</name>
</gene>
<dbReference type="AlphaFoldDB" id="A0A1I0A5N4"/>
<keyword evidence="4" id="KW-1185">Reference proteome</keyword>
<dbReference type="PROSITE" id="PS51257">
    <property type="entry name" value="PROKAR_LIPOPROTEIN"/>
    <property type="match status" value="1"/>
</dbReference>
<dbReference type="InterPro" id="IPR036873">
    <property type="entry name" value="Rhodanese-like_dom_sf"/>
</dbReference>
<evidence type="ECO:0000259" key="2">
    <source>
        <dbReference type="PROSITE" id="PS50206"/>
    </source>
</evidence>
<keyword evidence="3" id="KW-0808">Transferase</keyword>
<keyword evidence="1" id="KW-0812">Transmembrane</keyword>
<dbReference type="SUPFAM" id="SSF52821">
    <property type="entry name" value="Rhodanese/Cell cycle control phosphatase"/>
    <property type="match status" value="1"/>
</dbReference>
<dbReference type="Gene3D" id="3.40.250.10">
    <property type="entry name" value="Rhodanese-like domain"/>
    <property type="match status" value="1"/>
</dbReference>
<keyword evidence="1" id="KW-0472">Membrane</keyword>
<dbReference type="SMART" id="SM00450">
    <property type="entry name" value="RHOD"/>
    <property type="match status" value="1"/>
</dbReference>
<dbReference type="PANTHER" id="PTHR43031:SF16">
    <property type="entry name" value="OXIDOREDUCTASE"/>
    <property type="match status" value="1"/>
</dbReference>
<proteinExistence type="predicted"/>
<dbReference type="GO" id="GO:0016740">
    <property type="term" value="F:transferase activity"/>
    <property type="evidence" value="ECO:0007669"/>
    <property type="project" value="UniProtKB-KW"/>
</dbReference>
<sequence>MRTIGYITGVFLLGLTGLVIACAVSSAVFLKTAYSLVAIQFGDIPTISNKSLRPLLNKANSELVLVDVRTPEERRISVIPGAITKDDFEENPAKYQNRTVVVYCTIGYRSGQYTRQLRQQGLDAYNLSEGILGWAHIDGRLVNDQQQTTRQVHVYSRPWNLAVKNHTVIY</sequence>